<reference evidence="6 7" key="1">
    <citation type="submission" date="2020-03" db="EMBL/GenBank/DDBJ databases">
        <title>Genomic Encyclopedia of Type Strains, Phase IV (KMG-IV): sequencing the most valuable type-strain genomes for metagenomic binning, comparative biology and taxonomic classification.</title>
        <authorList>
            <person name="Goeker M."/>
        </authorList>
    </citation>
    <scope>NUCLEOTIDE SEQUENCE [LARGE SCALE GENOMIC DNA]</scope>
    <source>
        <strain evidence="6 7">DSM 5718</strain>
    </source>
</reference>
<dbReference type="SMART" id="SM00849">
    <property type="entry name" value="Lactamase_B"/>
    <property type="match status" value="1"/>
</dbReference>
<dbReference type="Proteomes" id="UP000537126">
    <property type="component" value="Unassembled WGS sequence"/>
</dbReference>
<dbReference type="PANTHER" id="PTHR42978">
    <property type="entry name" value="QUORUM-QUENCHING LACTONASE YTNP-RELATED-RELATED"/>
    <property type="match status" value="1"/>
</dbReference>
<dbReference type="CDD" id="cd16281">
    <property type="entry name" value="metallo-hydrolase-like_MBL-fold"/>
    <property type="match status" value="1"/>
</dbReference>
<protein>
    <submittedName>
        <fullName evidence="6">Glyoxylase-like metal-dependent hydrolase (Beta-lactamase superfamily II)</fullName>
    </submittedName>
</protein>
<dbReference type="SUPFAM" id="SSF56281">
    <property type="entry name" value="Metallo-hydrolase/oxidoreductase"/>
    <property type="match status" value="1"/>
</dbReference>
<comment type="caution">
    <text evidence="6">The sequence shown here is derived from an EMBL/GenBank/DDBJ whole genome shotgun (WGS) entry which is preliminary data.</text>
</comment>
<name>A0A846MP14_9BACT</name>
<evidence type="ECO:0000256" key="3">
    <source>
        <dbReference type="ARBA" id="ARBA00022801"/>
    </source>
</evidence>
<keyword evidence="4" id="KW-0862">Zinc</keyword>
<dbReference type="EMBL" id="JAASRN010000001">
    <property type="protein sequence ID" value="NIK73140.1"/>
    <property type="molecule type" value="Genomic_DNA"/>
</dbReference>
<dbReference type="Gene3D" id="3.60.15.10">
    <property type="entry name" value="Ribonuclease Z/Hydroxyacylglutathione hydrolase-like"/>
    <property type="match status" value="1"/>
</dbReference>
<keyword evidence="3 6" id="KW-0378">Hydrolase</keyword>
<keyword evidence="2" id="KW-0479">Metal-binding</keyword>
<dbReference type="AlphaFoldDB" id="A0A846MP14"/>
<comment type="similarity">
    <text evidence="1">Belongs to the metallo-beta-lactamase superfamily.</text>
</comment>
<evidence type="ECO:0000313" key="6">
    <source>
        <dbReference type="EMBL" id="NIK73140.1"/>
    </source>
</evidence>
<organism evidence="6 7">
    <name type="scientific">Thermonema lapsum</name>
    <dbReference type="NCBI Taxonomy" id="28195"/>
    <lineage>
        <taxon>Bacteria</taxon>
        <taxon>Pseudomonadati</taxon>
        <taxon>Bacteroidota</taxon>
        <taxon>Cytophagia</taxon>
        <taxon>Cytophagales</taxon>
        <taxon>Thermonemataceae</taxon>
        <taxon>Thermonema</taxon>
    </lineage>
</organism>
<accession>A0A846MP14</accession>
<dbReference type="InterPro" id="IPR051013">
    <property type="entry name" value="MBL_superfamily_lactonases"/>
</dbReference>
<dbReference type="InterPro" id="IPR036866">
    <property type="entry name" value="RibonucZ/Hydroxyglut_hydro"/>
</dbReference>
<keyword evidence="7" id="KW-1185">Reference proteome</keyword>
<dbReference type="InterPro" id="IPR001279">
    <property type="entry name" value="Metallo-B-lactamas"/>
</dbReference>
<evidence type="ECO:0000256" key="2">
    <source>
        <dbReference type="ARBA" id="ARBA00022723"/>
    </source>
</evidence>
<dbReference type="RefSeq" id="WP_166918412.1">
    <property type="nucleotide sequence ID" value="NZ_JAASRN010000001.1"/>
</dbReference>
<evidence type="ECO:0000313" key="7">
    <source>
        <dbReference type="Proteomes" id="UP000537126"/>
    </source>
</evidence>
<feature type="domain" description="Metallo-beta-lactamase" evidence="5">
    <location>
        <begin position="42"/>
        <end position="251"/>
    </location>
</feature>
<evidence type="ECO:0000256" key="1">
    <source>
        <dbReference type="ARBA" id="ARBA00007749"/>
    </source>
</evidence>
<dbReference type="Pfam" id="PF00753">
    <property type="entry name" value="Lactamase_B"/>
    <property type="match status" value="1"/>
</dbReference>
<gene>
    <name evidence="6" type="ORF">FHS56_000626</name>
</gene>
<sequence>MQLHVIETGFFKLDGGAMFGIVPKSIWQRYVPADENNMCTWAMRCLLIEDGNRLILIDTGIGDKQSESFFKHYYLHGDDTLLGSIQKAGFSPNEVTDVILTHLHFDHVGGAVRKQGEKYLLTFPNARYWSNSQHWEWATHPNAREVHSFLKENFLPIHESGHLHFIEEGQPSPFEHIDFFFADGHTEKQLIPIIRYGNQRIVYAADLIPSHAHVPVHYVMGYDVRPLLTFQEKARMLEEAVQHDYVFFFEHDARYQCARVHRTDKGIRLKDTFPLESIL</sequence>
<evidence type="ECO:0000259" key="5">
    <source>
        <dbReference type="SMART" id="SM00849"/>
    </source>
</evidence>
<dbReference type="GO" id="GO:0046872">
    <property type="term" value="F:metal ion binding"/>
    <property type="evidence" value="ECO:0007669"/>
    <property type="project" value="UniProtKB-KW"/>
</dbReference>
<dbReference type="PANTHER" id="PTHR42978:SF6">
    <property type="entry name" value="QUORUM-QUENCHING LACTONASE YTNP-RELATED"/>
    <property type="match status" value="1"/>
</dbReference>
<evidence type="ECO:0000256" key="4">
    <source>
        <dbReference type="ARBA" id="ARBA00022833"/>
    </source>
</evidence>
<dbReference type="GO" id="GO:0016787">
    <property type="term" value="F:hydrolase activity"/>
    <property type="evidence" value="ECO:0007669"/>
    <property type="project" value="UniProtKB-KW"/>
</dbReference>
<proteinExistence type="inferred from homology"/>